<evidence type="ECO:0000256" key="1">
    <source>
        <dbReference type="ARBA" id="ARBA00022729"/>
    </source>
</evidence>
<keyword evidence="3" id="KW-0326">Glycosidase</keyword>
<feature type="signal peptide" evidence="4">
    <location>
        <begin position="1"/>
        <end position="25"/>
    </location>
</feature>
<dbReference type="GO" id="GO:0046556">
    <property type="term" value="F:alpha-L-arabinofuranosidase activity"/>
    <property type="evidence" value="ECO:0007669"/>
    <property type="project" value="TreeGrafter"/>
</dbReference>
<dbReference type="PANTHER" id="PTHR42721:SF45">
    <property type="entry name" value="BETA-D-XYLOSIDASE 2-RELATED"/>
    <property type="match status" value="1"/>
</dbReference>
<dbReference type="SUPFAM" id="SSF52279">
    <property type="entry name" value="Beta-D-glucan exohydrolase, C-terminal domain"/>
    <property type="match status" value="1"/>
</dbReference>
<dbReference type="Gene3D" id="3.40.50.1700">
    <property type="entry name" value="Glycoside hydrolase family 3 C-terminal domain"/>
    <property type="match status" value="1"/>
</dbReference>
<keyword evidence="2" id="KW-0378">Hydrolase</keyword>
<evidence type="ECO:0000259" key="5">
    <source>
        <dbReference type="Pfam" id="PF00933"/>
    </source>
</evidence>
<dbReference type="InterPro" id="IPR044993">
    <property type="entry name" value="BXL"/>
</dbReference>
<organism evidence="7 8">
    <name type="scientific">Digitaria exilis</name>
    <dbReference type="NCBI Taxonomy" id="1010633"/>
    <lineage>
        <taxon>Eukaryota</taxon>
        <taxon>Viridiplantae</taxon>
        <taxon>Streptophyta</taxon>
        <taxon>Embryophyta</taxon>
        <taxon>Tracheophyta</taxon>
        <taxon>Spermatophyta</taxon>
        <taxon>Magnoliopsida</taxon>
        <taxon>Liliopsida</taxon>
        <taxon>Poales</taxon>
        <taxon>Poaceae</taxon>
        <taxon>PACMAD clade</taxon>
        <taxon>Panicoideae</taxon>
        <taxon>Panicodae</taxon>
        <taxon>Paniceae</taxon>
        <taxon>Anthephorinae</taxon>
        <taxon>Digitaria</taxon>
    </lineage>
</organism>
<dbReference type="InterPro" id="IPR036881">
    <property type="entry name" value="Glyco_hydro_3_C_sf"/>
</dbReference>
<feature type="domain" description="Glycoside hydrolase family 3 C-terminal" evidence="6">
    <location>
        <begin position="395"/>
        <end position="568"/>
    </location>
</feature>
<dbReference type="InterPro" id="IPR017853">
    <property type="entry name" value="GH"/>
</dbReference>
<sequence length="585" mass="61802">MPRRRALLLLLLLSMSSSSPTPASARSAFACAAGGSSSSLPFCRRSLPARSRARDLVSRLTRAEKVRLLVNNAAGVPRLGVGGYEWWSEALHGVSDTGPGVRFGGEFPGATAFPQVIGTAASLNASLWDLIGRAVSDEARAMYNGGRAGLTFWSPNVNIFRDPRWGRGQETPGEDPTISSRYAVSYVHGLQQQQPHGDLKLAACCKHFTAYDLDSWGPTDRYHFNAVVSLQDLEDTFNVPFRACVTHGRAAAVMCSYNQVNGVPTCADETFLRGTVRSRWGLDGYIVSDCDSVDVFFNDQHYTSTPEDAVAATMRAGLDLDCGPFLAVYGESAVAKRKIADADVDAALLNTVAVQMRLGMFDGEPAAGPYGHLGPRHVCTPAHQELALDAARQSVVLLKNIGQPPRGKHVGSSGGGVLPLRPAAHRVVAVVGPHADATVAMIGNYAGKPCRYTTPVQGVARYATRVVRQAGCADVACAGSQQPIAAAVDAARNADATVVVAGLDQKVEAEGLDRSGLMLPGRQAELISAVAMASKGPVVLVLMSGGPIDIAFAKNDPRIGAITVVGLPWTGLVVRPSLDVIFGHQ</sequence>
<name>A0A835KMY2_9POAL</name>
<dbReference type="GO" id="GO:0045493">
    <property type="term" value="P:xylan catabolic process"/>
    <property type="evidence" value="ECO:0007669"/>
    <property type="project" value="InterPro"/>
</dbReference>
<comment type="caution">
    <text evidence="7">The sequence shown here is derived from an EMBL/GenBank/DDBJ whole genome shotgun (WGS) entry which is preliminary data.</text>
</comment>
<dbReference type="Gene3D" id="3.20.20.300">
    <property type="entry name" value="Glycoside hydrolase, family 3, N-terminal domain"/>
    <property type="match status" value="1"/>
</dbReference>
<feature type="chain" id="PRO_5032828769" evidence="4">
    <location>
        <begin position="26"/>
        <end position="585"/>
    </location>
</feature>
<keyword evidence="1 4" id="KW-0732">Signal</keyword>
<dbReference type="PRINTS" id="PR00133">
    <property type="entry name" value="GLHYDRLASE3"/>
</dbReference>
<accession>A0A835KMY2</accession>
<dbReference type="InterPro" id="IPR001764">
    <property type="entry name" value="Glyco_hydro_3_N"/>
</dbReference>
<dbReference type="InterPro" id="IPR002772">
    <property type="entry name" value="Glyco_hydro_3_C"/>
</dbReference>
<proteinExistence type="predicted"/>
<dbReference type="InterPro" id="IPR036962">
    <property type="entry name" value="Glyco_hydro_3_N_sf"/>
</dbReference>
<evidence type="ECO:0000256" key="4">
    <source>
        <dbReference type="SAM" id="SignalP"/>
    </source>
</evidence>
<evidence type="ECO:0000259" key="6">
    <source>
        <dbReference type="Pfam" id="PF01915"/>
    </source>
</evidence>
<dbReference type="Proteomes" id="UP000636709">
    <property type="component" value="Unassembled WGS sequence"/>
</dbReference>
<dbReference type="EMBL" id="JACEFO010000649">
    <property type="protein sequence ID" value="KAF8762297.1"/>
    <property type="molecule type" value="Genomic_DNA"/>
</dbReference>
<evidence type="ECO:0000256" key="3">
    <source>
        <dbReference type="ARBA" id="ARBA00023295"/>
    </source>
</evidence>
<dbReference type="Pfam" id="PF00933">
    <property type="entry name" value="Glyco_hydro_3"/>
    <property type="match status" value="1"/>
</dbReference>
<evidence type="ECO:0000256" key="2">
    <source>
        <dbReference type="ARBA" id="ARBA00022801"/>
    </source>
</evidence>
<evidence type="ECO:0000313" key="7">
    <source>
        <dbReference type="EMBL" id="KAF8762297.1"/>
    </source>
</evidence>
<dbReference type="GO" id="GO:0031222">
    <property type="term" value="P:arabinan catabolic process"/>
    <property type="evidence" value="ECO:0007669"/>
    <property type="project" value="TreeGrafter"/>
</dbReference>
<dbReference type="AlphaFoldDB" id="A0A835KMY2"/>
<reference evidence="7" key="1">
    <citation type="submission" date="2020-07" db="EMBL/GenBank/DDBJ databases">
        <title>Genome sequence and genetic diversity analysis of an under-domesticated orphan crop, white fonio (Digitaria exilis).</title>
        <authorList>
            <person name="Bennetzen J.L."/>
            <person name="Chen S."/>
            <person name="Ma X."/>
            <person name="Wang X."/>
            <person name="Yssel A.E.J."/>
            <person name="Chaluvadi S.R."/>
            <person name="Johnson M."/>
            <person name="Gangashetty P."/>
            <person name="Hamidou F."/>
            <person name="Sanogo M.D."/>
            <person name="Zwaenepoel A."/>
            <person name="Wallace J."/>
            <person name="Van De Peer Y."/>
            <person name="Van Deynze A."/>
        </authorList>
    </citation>
    <scope>NUCLEOTIDE SEQUENCE</scope>
    <source>
        <tissue evidence="7">Leaves</tissue>
    </source>
</reference>
<dbReference type="FunFam" id="3.20.20.300:FF:000004">
    <property type="entry name" value="probable beta-D-xylosidase 7"/>
    <property type="match status" value="1"/>
</dbReference>
<gene>
    <name evidence="7" type="ORF">HU200_009616</name>
</gene>
<protein>
    <submittedName>
        <fullName evidence="7">Uncharacterized protein</fullName>
    </submittedName>
</protein>
<dbReference type="GO" id="GO:0009044">
    <property type="term" value="F:xylan 1,4-beta-xylosidase activity"/>
    <property type="evidence" value="ECO:0007669"/>
    <property type="project" value="InterPro"/>
</dbReference>
<dbReference type="PANTHER" id="PTHR42721">
    <property type="entry name" value="SUGAR HYDROLASE-RELATED"/>
    <property type="match status" value="1"/>
</dbReference>
<keyword evidence="8" id="KW-1185">Reference proteome</keyword>
<evidence type="ECO:0000313" key="8">
    <source>
        <dbReference type="Proteomes" id="UP000636709"/>
    </source>
</evidence>
<dbReference type="OrthoDB" id="47059at2759"/>
<feature type="domain" description="Glycoside hydrolase family 3 N-terminal" evidence="5">
    <location>
        <begin position="107"/>
        <end position="345"/>
    </location>
</feature>
<dbReference type="SUPFAM" id="SSF51445">
    <property type="entry name" value="(Trans)glycosidases"/>
    <property type="match status" value="1"/>
</dbReference>
<dbReference type="Pfam" id="PF01915">
    <property type="entry name" value="Glyco_hydro_3_C"/>
    <property type="match status" value="1"/>
</dbReference>